<reference evidence="2 3" key="1">
    <citation type="journal article" date="2016" name="Antonie Van Leeuwenhoek">
        <title>Denitratimonas tolerans gen. nov., sp. nov., a denitrifying bacterium isolated from a bioreactor for tannery wastewater treatment.</title>
        <authorList>
            <person name="Han S.I."/>
            <person name="Kim J.O."/>
            <person name="Lee Y.R."/>
            <person name="Ekpeghere K.I."/>
            <person name="Koh S.C."/>
            <person name="Whang K.S."/>
        </authorList>
    </citation>
    <scope>NUCLEOTIDE SEQUENCE [LARGE SCALE GENOMIC DNA]</scope>
    <source>
        <strain evidence="2 3">KACC 17565</strain>
    </source>
</reference>
<feature type="domain" description="Glutaredoxin" evidence="1">
    <location>
        <begin position="3"/>
        <end position="55"/>
    </location>
</feature>
<organism evidence="2 3">
    <name type="scientific">Denitratimonas tolerans</name>
    <dbReference type="NCBI Taxonomy" id="1338420"/>
    <lineage>
        <taxon>Bacteria</taxon>
        <taxon>Pseudomonadati</taxon>
        <taxon>Pseudomonadota</taxon>
        <taxon>Gammaproteobacteria</taxon>
        <taxon>Lysobacterales</taxon>
        <taxon>Lysobacteraceae</taxon>
        <taxon>Denitratimonas</taxon>
    </lineage>
</organism>
<evidence type="ECO:0000259" key="1">
    <source>
        <dbReference type="Pfam" id="PF00462"/>
    </source>
</evidence>
<dbReference type="CDD" id="cd02976">
    <property type="entry name" value="NrdH"/>
    <property type="match status" value="1"/>
</dbReference>
<dbReference type="InterPro" id="IPR002109">
    <property type="entry name" value="Glutaredoxin"/>
</dbReference>
<evidence type="ECO:0000313" key="3">
    <source>
        <dbReference type="Proteomes" id="UP001364472"/>
    </source>
</evidence>
<evidence type="ECO:0000313" key="2">
    <source>
        <dbReference type="EMBL" id="MEJ1250169.1"/>
    </source>
</evidence>
<dbReference type="AlphaFoldDB" id="A0AAW9R7E5"/>
<dbReference type="Proteomes" id="UP001364472">
    <property type="component" value="Unassembled WGS sequence"/>
</dbReference>
<accession>A0AAW9R7E5</accession>
<dbReference type="RefSeq" id="WP_337335875.1">
    <property type="nucleotide sequence ID" value="NZ_JBBDHC010000016.1"/>
</dbReference>
<keyword evidence="3" id="KW-1185">Reference proteome</keyword>
<proteinExistence type="predicted"/>
<dbReference type="Pfam" id="PF00462">
    <property type="entry name" value="Glutaredoxin"/>
    <property type="match status" value="1"/>
</dbReference>
<dbReference type="Gene3D" id="3.40.30.10">
    <property type="entry name" value="Glutaredoxin"/>
    <property type="match status" value="1"/>
</dbReference>
<protein>
    <submittedName>
        <fullName evidence="2">Glutaredoxin family protein</fullName>
    </submittedName>
</protein>
<dbReference type="EMBL" id="JBBDHC010000016">
    <property type="protein sequence ID" value="MEJ1250169.1"/>
    <property type="molecule type" value="Genomic_DNA"/>
</dbReference>
<dbReference type="InterPro" id="IPR036249">
    <property type="entry name" value="Thioredoxin-like_sf"/>
</dbReference>
<comment type="caution">
    <text evidence="2">The sequence shown here is derived from an EMBL/GenBank/DDBJ whole genome shotgun (WGS) entry which is preliminary data.</text>
</comment>
<dbReference type="SUPFAM" id="SSF52833">
    <property type="entry name" value="Thioredoxin-like"/>
    <property type="match status" value="1"/>
</dbReference>
<dbReference type="PROSITE" id="PS51354">
    <property type="entry name" value="GLUTAREDOXIN_2"/>
    <property type="match status" value="1"/>
</dbReference>
<name>A0AAW9R7E5_9GAMM</name>
<sequence length="74" mass="8289">MNVTVYSKPDCPQCESTRRDLEILGIEYALVDLMQDRAALARLVGLGYRSAPVVESDRGSWSGYDRERIKALLA</sequence>
<gene>
    <name evidence="2" type="ORF">WB794_10860</name>
</gene>